<evidence type="ECO:0000256" key="7">
    <source>
        <dbReference type="ARBA" id="ARBA00022833"/>
    </source>
</evidence>
<comment type="catalytic activity">
    <reaction evidence="1">
        <text>S-ubiquitinyl-[E2 ubiquitin-conjugating enzyme]-L-cysteine + [acceptor protein]-L-lysine = [E2 ubiquitin-conjugating enzyme]-L-cysteine + N(6)-ubiquitinyl-[acceptor protein]-L-lysine.</text>
        <dbReference type="EC" id="2.3.2.27"/>
    </reaction>
</comment>
<dbReference type="PANTHER" id="PTHR22937:SF216">
    <property type="entry name" value="RING-TYPE E3 UBIQUITIN TRANSFERASE"/>
    <property type="match status" value="1"/>
</dbReference>
<keyword evidence="4" id="KW-0479">Metal-binding</keyword>
<dbReference type="EC" id="2.3.2.27" evidence="2"/>
<feature type="compositionally biased region" description="Low complexity" evidence="8">
    <location>
        <begin position="367"/>
        <end position="380"/>
    </location>
</feature>
<proteinExistence type="predicted"/>
<evidence type="ECO:0000313" key="10">
    <source>
        <dbReference type="Proteomes" id="UP000585474"/>
    </source>
</evidence>
<sequence>MQGHGSAGSSFTETVDLNQGSVSNNTGMNQSTAWNSTLNPVESRLPNHMLPSADGNFSCANAVSHSVRSFRGWDLGESSSSANLQSQGMGDGLKIENGRSSLFGARPGSDARLEERRFGSSDFLLRESGNQGTNRPFITQSSSSSRIPLNINLNAGHMAGSGDSGQGLEPDLCHTIYKLSGPETEHIIANAASDNIGTSSSGNCGYLMDNDSGSASPLGNWGSSCKRKALEGTSRQSYPGGSSNCFQQAESFSRHGVPARYSASSSLNISSPPANSSSVTPSAQLNPRIGSGMHGVVSDVFPPLSMPGILESSSRNHGVRVNLGHHESSLFNAPSSGNGIRHSDACSSHQSSRPLSFADSLDLRPTSSVAPSSNNPPNQSHLMHMPDLSRNMLPFPWIGPLNSRAGGSSSSLMLSGDRGGSLRDDTDFGSTLRNSMEHPITTASVPSSSRFGPSSSIRPFPTAWIPHHNPPAQNQQQLPEFAPWTLFPSVDSESGGQRGHFPPLRSSSSSEETTRSSGANNRAHHPPYTRSALLAEVPDDDVNGWRALAADIEGRHRLVSEIRQVLNAMRRGENLRSEDYMLIDPFINGVAEFHDRHRDMRLDVDNMSYEELLALEERMGNVSTGLSEETIMKSMQQRKYFSIAEESPSSLEPCCICRVTENGFVQAKSWAHPWPVGVKPAQRPNVLSKTDLLRGPLLYRK</sequence>
<evidence type="ECO:0000256" key="2">
    <source>
        <dbReference type="ARBA" id="ARBA00012483"/>
    </source>
</evidence>
<protein>
    <recommendedName>
        <fullName evidence="2">RING-type E3 ubiquitin transferase</fullName>
        <ecNumber evidence="2">2.3.2.27</ecNumber>
    </recommendedName>
</protein>
<evidence type="ECO:0000256" key="1">
    <source>
        <dbReference type="ARBA" id="ARBA00000900"/>
    </source>
</evidence>
<keyword evidence="5" id="KW-0863">Zinc-finger</keyword>
<dbReference type="EMBL" id="BJWL01000007">
    <property type="protein sequence ID" value="GFY90020.1"/>
    <property type="molecule type" value="Genomic_DNA"/>
</dbReference>
<dbReference type="InterPro" id="IPR045191">
    <property type="entry name" value="MBR1/2-like"/>
</dbReference>
<evidence type="ECO:0000313" key="9">
    <source>
        <dbReference type="EMBL" id="GFY90020.1"/>
    </source>
</evidence>
<evidence type="ECO:0000256" key="8">
    <source>
        <dbReference type="SAM" id="MobiDB-lite"/>
    </source>
</evidence>
<dbReference type="GO" id="GO:0061630">
    <property type="term" value="F:ubiquitin protein ligase activity"/>
    <property type="evidence" value="ECO:0007669"/>
    <property type="project" value="UniProtKB-EC"/>
</dbReference>
<name>A0A7J0EUJ0_9ERIC</name>
<feature type="region of interest" description="Disordered" evidence="8">
    <location>
        <begin position="330"/>
        <end position="386"/>
    </location>
</feature>
<evidence type="ECO:0000256" key="5">
    <source>
        <dbReference type="ARBA" id="ARBA00022771"/>
    </source>
</evidence>
<feature type="compositionally biased region" description="Polar residues" evidence="8">
    <location>
        <begin position="77"/>
        <end position="88"/>
    </location>
</feature>
<keyword evidence="7" id="KW-0862">Zinc</keyword>
<feature type="compositionally biased region" description="Low complexity" evidence="8">
    <location>
        <begin position="505"/>
        <end position="517"/>
    </location>
</feature>
<feature type="compositionally biased region" description="Polar residues" evidence="8">
    <location>
        <begin position="7"/>
        <end position="40"/>
    </location>
</feature>
<evidence type="ECO:0000256" key="6">
    <source>
        <dbReference type="ARBA" id="ARBA00022786"/>
    </source>
</evidence>
<dbReference type="Proteomes" id="UP000585474">
    <property type="component" value="Unassembled WGS sequence"/>
</dbReference>
<keyword evidence="6" id="KW-0833">Ubl conjugation pathway</keyword>
<organism evidence="9 10">
    <name type="scientific">Actinidia rufa</name>
    <dbReference type="NCBI Taxonomy" id="165716"/>
    <lineage>
        <taxon>Eukaryota</taxon>
        <taxon>Viridiplantae</taxon>
        <taxon>Streptophyta</taxon>
        <taxon>Embryophyta</taxon>
        <taxon>Tracheophyta</taxon>
        <taxon>Spermatophyta</taxon>
        <taxon>Magnoliopsida</taxon>
        <taxon>eudicotyledons</taxon>
        <taxon>Gunneridae</taxon>
        <taxon>Pentapetalae</taxon>
        <taxon>asterids</taxon>
        <taxon>Ericales</taxon>
        <taxon>Actinidiaceae</taxon>
        <taxon>Actinidia</taxon>
    </lineage>
</organism>
<comment type="caution">
    <text evidence="9">The sequence shown here is derived from an EMBL/GenBank/DDBJ whole genome shotgun (WGS) entry which is preliminary data.</text>
</comment>
<reference evidence="9 10" key="1">
    <citation type="submission" date="2019-07" db="EMBL/GenBank/DDBJ databases">
        <title>De Novo Assembly of kiwifruit Actinidia rufa.</title>
        <authorList>
            <person name="Sugita-Konishi S."/>
            <person name="Sato K."/>
            <person name="Mori E."/>
            <person name="Abe Y."/>
            <person name="Kisaki G."/>
            <person name="Hamano K."/>
            <person name="Suezawa K."/>
            <person name="Otani M."/>
            <person name="Fukuda T."/>
            <person name="Manabe T."/>
            <person name="Gomi K."/>
            <person name="Tabuchi M."/>
            <person name="Akimitsu K."/>
            <person name="Kataoka I."/>
        </authorList>
    </citation>
    <scope>NUCLEOTIDE SEQUENCE [LARGE SCALE GENOMIC DNA]</scope>
    <source>
        <strain evidence="10">cv. Fuchu</strain>
    </source>
</reference>
<feature type="region of interest" description="Disordered" evidence="8">
    <location>
        <begin position="1"/>
        <end position="40"/>
    </location>
</feature>
<dbReference type="AlphaFoldDB" id="A0A7J0EUJ0"/>
<dbReference type="PANTHER" id="PTHR22937">
    <property type="entry name" value="E3 UBIQUITIN-PROTEIN LIGASE RNF165"/>
    <property type="match status" value="1"/>
</dbReference>
<feature type="region of interest" description="Disordered" evidence="8">
    <location>
        <begin position="486"/>
        <end position="528"/>
    </location>
</feature>
<dbReference type="OrthoDB" id="8062037at2759"/>
<evidence type="ECO:0000256" key="4">
    <source>
        <dbReference type="ARBA" id="ARBA00022723"/>
    </source>
</evidence>
<accession>A0A7J0EUJ0</accession>
<keyword evidence="3" id="KW-0808">Transferase</keyword>
<feature type="region of interest" description="Disordered" evidence="8">
    <location>
        <begin position="263"/>
        <end position="291"/>
    </location>
</feature>
<evidence type="ECO:0000256" key="3">
    <source>
        <dbReference type="ARBA" id="ARBA00022679"/>
    </source>
</evidence>
<dbReference type="GO" id="GO:0008270">
    <property type="term" value="F:zinc ion binding"/>
    <property type="evidence" value="ECO:0007669"/>
    <property type="project" value="UniProtKB-KW"/>
</dbReference>
<feature type="compositionally biased region" description="Low complexity" evidence="8">
    <location>
        <begin position="263"/>
        <end position="283"/>
    </location>
</feature>
<feature type="region of interest" description="Disordered" evidence="8">
    <location>
        <begin position="77"/>
        <end position="107"/>
    </location>
</feature>
<gene>
    <name evidence="9" type="ORF">Acr_07g0002170</name>
</gene>
<feature type="compositionally biased region" description="Polar residues" evidence="8">
    <location>
        <begin position="345"/>
        <end position="354"/>
    </location>
</feature>
<keyword evidence="10" id="KW-1185">Reference proteome</keyword>